<feature type="signal peptide" evidence="3">
    <location>
        <begin position="1"/>
        <end position="16"/>
    </location>
</feature>
<accession>A0A291N4S2</accession>
<proteinExistence type="predicted"/>
<dbReference type="GO" id="GO:0016787">
    <property type="term" value="F:hydrolase activity"/>
    <property type="evidence" value="ECO:0007669"/>
    <property type="project" value="UniProtKB-KW"/>
</dbReference>
<dbReference type="SUPFAM" id="SSF49785">
    <property type="entry name" value="Galactose-binding domain-like"/>
    <property type="match status" value="2"/>
</dbReference>
<evidence type="ECO:0000256" key="2">
    <source>
        <dbReference type="ARBA" id="ARBA00022801"/>
    </source>
</evidence>
<evidence type="ECO:0000256" key="1">
    <source>
        <dbReference type="ARBA" id="ARBA00022729"/>
    </source>
</evidence>
<evidence type="ECO:0000256" key="3">
    <source>
        <dbReference type="SAM" id="SignalP"/>
    </source>
</evidence>
<dbReference type="EMBL" id="CP023741">
    <property type="protein sequence ID" value="ATI82098.1"/>
    <property type="molecule type" value="Genomic_DNA"/>
</dbReference>
<feature type="chain" id="PRO_5013081332" evidence="3">
    <location>
        <begin position="17"/>
        <end position="1344"/>
    </location>
</feature>
<dbReference type="SUPFAM" id="SSF49899">
    <property type="entry name" value="Concanavalin A-like lectins/glucanases"/>
    <property type="match status" value="1"/>
</dbReference>
<dbReference type="GeneID" id="57779186"/>
<dbReference type="PANTHER" id="PTHR43817">
    <property type="entry name" value="GLYCOSYL HYDROLASE"/>
    <property type="match status" value="1"/>
</dbReference>
<dbReference type="PANTHER" id="PTHR43817:SF1">
    <property type="entry name" value="HYDROLASE, FAMILY 43, PUTATIVE (AFU_ORTHOLOGUE AFUA_3G01660)-RELATED"/>
    <property type="match status" value="1"/>
</dbReference>
<dbReference type="Proteomes" id="UP000219422">
    <property type="component" value="Chromosome"/>
</dbReference>
<dbReference type="Gene3D" id="2.60.120.200">
    <property type="match status" value="1"/>
</dbReference>
<evidence type="ECO:0000313" key="4">
    <source>
        <dbReference type="EMBL" id="ATI82098.1"/>
    </source>
</evidence>
<dbReference type="InterPro" id="IPR008979">
    <property type="entry name" value="Galactose-bd-like_sf"/>
</dbReference>
<protein>
    <submittedName>
        <fullName evidence="4">Alpha-L-arabinofuranosidase</fullName>
    </submittedName>
</protein>
<name>A0A291N4S2_SPHYA</name>
<dbReference type="InterPro" id="IPR013320">
    <property type="entry name" value="ConA-like_dom_sf"/>
</dbReference>
<dbReference type="Gene3D" id="2.60.120.260">
    <property type="entry name" value="Galactose-binding domain-like"/>
    <property type="match status" value="2"/>
</dbReference>
<dbReference type="NCBIfam" id="NF045579">
    <property type="entry name" value="rhamnoside_JR"/>
    <property type="match status" value="1"/>
</dbReference>
<keyword evidence="1 3" id="KW-0732">Signal</keyword>
<sequence length="1344" mass="144471">MKGAFLARLASGVAIAAMGTAPITAQTSTPDADSFRNPPADSRPQTLYFWMNGNMTQQGIDADLDAIAKAGLGGVLVFDGSDDVPKGPVDYLSPQWLGLMTHMMDKAGSLGLQVGMHNAPGWSSSGGPWIAPAQAMQQIVWTETRVTGGQRVRTTLPRPYTKLDYYRDAAVIAYPASDGDESHYRDAVASMRTGSIVDAAQLTDRDLHSSTPVGPDAPLVIGMKAPFSAQALTLYAEKESPAFSATLDSSDDGRNWTAVGKVSVAVERGIEAPGSINFPAVTARYFRVTPSAKVKLAEALLYATPRISDWDVKGEHGFRMGAITKGPDQAPAGAVIDPLKVIDLTAKVDAQGRLDWTAPAGRWTILRLGHTPTGKLNVAASDAGRGLEVDKLNIAAVDHQFDSSVGRVVKAAGPMAGKAFANLEIDSYEAGLQNWTPTLLADFEKRNGYSLLPWLPTLTGRIVGDAGRSDKILFDFRRTLADLMADNYYGRMQDHAHAAGLRFYTEGYGPGPFDALQVSGRAQVPMTEFWSRTPWTDNRTVKMVSSAAHVYGKSVVAAEAFTGEAQTSRWMDYPYSMKTLGDQMFAQGFNQIFFHRYAHQPNVLAEPGMVMGPWGINLDRTNTWFAQSRPWMEYLTRSQFMLRQGHNVADILFFVGEDSPNQSENVRPDVSADANPKIGQYFTPLIPAGHSYDLVNAEVLLTRASVRDGKVVLPDGASYAMLALPEGMTGMTAQLVARLRSLVEQGMILLAPRPTRSLAMGGTDAQFDKDVEALWGPAAISGPRAVGKGRVFASGTIADALATAQTGPDVECATATPDGQVNWLHRQLADGDVYFIANRQRRSERVTCSFRVSGQTPSLWDAETGTVSQPALFDASGGRTRVAFDLSPAGSTFVRFRAPLAGAAPISWAAKDGMRFADLALRTPVVQAPSDSFTLSLWAKPDLDLRLMPQEAVKGRINETGKNYLINARSGRDIHGEGTAIAGLAVGRNGAFVIERASPDAVPAVLVSHQPIAGWSHFALVYDKGVPSLYINGKLARTGRKSGRTVFAGGSDPAAPNGATYFFEGNFTPLRTDARALTADEIAKVAAAGPPMPASNASPADIVRTANGGLRLTAWESGKYSGSGGQDVQVTLPAPRIVEGPWQVRFQSGRGAPAAITLPALQSLSHHADPAVRHFSGTATYERTIDIPAAALKQGLRIWLDLGRVEVLSGVRVNGKDLGVLWKEPYRVDISDVVHAGRNQLSLSVTNLWANRMIGDAALPEEGHFVDNADWTIGEKPGPDGKMTPVMARKITALPDWYKAGEAKPEGGRVTFTPWTFFQPGEPLLDSGLLGPVRLVYAREVDFQ</sequence>
<dbReference type="RefSeq" id="WP_097384806.1">
    <property type="nucleotide sequence ID" value="NZ_CP023741.1"/>
</dbReference>
<organism evidence="4 5">
    <name type="scientific">Sphingobium yanoikuyae</name>
    <name type="common">Sphingomonas yanoikuyae</name>
    <dbReference type="NCBI Taxonomy" id="13690"/>
    <lineage>
        <taxon>Bacteria</taxon>
        <taxon>Pseudomonadati</taxon>
        <taxon>Pseudomonadota</taxon>
        <taxon>Alphaproteobacteria</taxon>
        <taxon>Sphingomonadales</taxon>
        <taxon>Sphingomonadaceae</taxon>
        <taxon>Sphingobium</taxon>
    </lineage>
</organism>
<dbReference type="Pfam" id="PF17132">
    <property type="entry name" value="Glyco_hydro_106"/>
    <property type="match status" value="1"/>
</dbReference>
<gene>
    <name evidence="4" type="ORF">A6768_20240</name>
</gene>
<reference evidence="4 5" key="1">
    <citation type="submission" date="2017-10" db="EMBL/GenBank/DDBJ databases">
        <title>Sphingobium yanoikuyae S72.</title>
        <authorList>
            <person name="Sanchez E."/>
            <person name="Bustos P."/>
            <person name="Mendoza P."/>
            <person name="Guo X."/>
            <person name="Mendoza A."/>
        </authorList>
    </citation>
    <scope>NUCLEOTIDE SEQUENCE [LARGE SCALE GENOMIC DNA]</scope>
    <source>
        <strain evidence="4 5">S72</strain>
    </source>
</reference>
<dbReference type="Pfam" id="PF13385">
    <property type="entry name" value="Laminin_G_3"/>
    <property type="match status" value="1"/>
</dbReference>
<dbReference type="KEGG" id="sya:A6768_20240"/>
<keyword evidence="2" id="KW-0378">Hydrolase</keyword>
<evidence type="ECO:0000313" key="5">
    <source>
        <dbReference type="Proteomes" id="UP000219422"/>
    </source>
</evidence>